<reference evidence="3 4" key="1">
    <citation type="submission" date="2019-10" db="EMBL/GenBank/DDBJ databases">
        <title>Glycomyces albidus sp. nov., a novel actinomycete isolated from rhizosphere soil of wheat (Triticum aestivum L.).</title>
        <authorList>
            <person name="Qian L."/>
        </authorList>
    </citation>
    <scope>NUCLEOTIDE SEQUENCE [LARGE SCALE GENOMIC DNA]</scope>
    <source>
        <strain evidence="3 4">NEAU-7082</strain>
    </source>
</reference>
<accession>A0A6L5G1R0</accession>
<keyword evidence="4" id="KW-1185">Reference proteome</keyword>
<dbReference type="Proteomes" id="UP000477750">
    <property type="component" value="Unassembled WGS sequence"/>
</dbReference>
<dbReference type="GO" id="GO:0003700">
    <property type="term" value="F:DNA-binding transcription factor activity"/>
    <property type="evidence" value="ECO:0007669"/>
    <property type="project" value="InterPro"/>
</dbReference>
<keyword evidence="1" id="KW-0238">DNA-binding</keyword>
<dbReference type="SMART" id="SM00422">
    <property type="entry name" value="HTH_MERR"/>
    <property type="match status" value="1"/>
</dbReference>
<dbReference type="CDD" id="cd01109">
    <property type="entry name" value="HTH_YyaN"/>
    <property type="match status" value="1"/>
</dbReference>
<dbReference type="PANTHER" id="PTHR30204:SF98">
    <property type="entry name" value="HTH-TYPE TRANSCRIPTIONAL REGULATOR ADHR"/>
    <property type="match status" value="1"/>
</dbReference>
<protein>
    <submittedName>
        <fullName evidence="3">MerR family transcriptional regulator</fullName>
    </submittedName>
</protein>
<name>A0A6L5G1R0_9ACTN</name>
<comment type="caution">
    <text evidence="3">The sequence shown here is derived from an EMBL/GenBank/DDBJ whole genome shotgun (WGS) entry which is preliminary data.</text>
</comment>
<evidence type="ECO:0000313" key="4">
    <source>
        <dbReference type="Proteomes" id="UP000477750"/>
    </source>
</evidence>
<dbReference type="EMBL" id="WIAO01000001">
    <property type="protein sequence ID" value="MQM24094.1"/>
    <property type="molecule type" value="Genomic_DNA"/>
</dbReference>
<dbReference type="PANTHER" id="PTHR30204">
    <property type="entry name" value="REDOX-CYCLING DRUG-SENSING TRANSCRIPTIONAL ACTIVATOR SOXR"/>
    <property type="match status" value="1"/>
</dbReference>
<gene>
    <name evidence="3" type="ORF">GFD30_00665</name>
</gene>
<evidence type="ECO:0000259" key="2">
    <source>
        <dbReference type="PROSITE" id="PS50937"/>
    </source>
</evidence>
<dbReference type="Pfam" id="PF13411">
    <property type="entry name" value="MerR_1"/>
    <property type="match status" value="1"/>
</dbReference>
<dbReference type="InterPro" id="IPR009061">
    <property type="entry name" value="DNA-bd_dom_put_sf"/>
</dbReference>
<evidence type="ECO:0000313" key="3">
    <source>
        <dbReference type="EMBL" id="MQM24094.1"/>
    </source>
</evidence>
<evidence type="ECO:0000256" key="1">
    <source>
        <dbReference type="ARBA" id="ARBA00023125"/>
    </source>
</evidence>
<dbReference type="InterPro" id="IPR000551">
    <property type="entry name" value="MerR-type_HTH_dom"/>
</dbReference>
<dbReference type="SUPFAM" id="SSF46955">
    <property type="entry name" value="Putative DNA-binding domain"/>
    <property type="match status" value="1"/>
</dbReference>
<dbReference type="InterPro" id="IPR047057">
    <property type="entry name" value="MerR_fam"/>
</dbReference>
<dbReference type="Gene3D" id="1.10.1660.10">
    <property type="match status" value="1"/>
</dbReference>
<dbReference type="PROSITE" id="PS50937">
    <property type="entry name" value="HTH_MERR_2"/>
    <property type="match status" value="1"/>
</dbReference>
<feature type="domain" description="HTH merR-type" evidence="2">
    <location>
        <begin position="8"/>
        <end position="78"/>
    </location>
</feature>
<dbReference type="GO" id="GO:0003677">
    <property type="term" value="F:DNA binding"/>
    <property type="evidence" value="ECO:0007669"/>
    <property type="project" value="UniProtKB-KW"/>
</dbReference>
<proteinExistence type="predicted"/>
<sequence>MSPMDVQGLSIGEVAEATGLSVHALRFFEREGLFLREIPRSAAGRRVFDETDVDWIALLNRLRDSGMPIATIREFAGLVAAGPGNEAERLKVLQRHEADVRAKIAELDACLQVVHAKVVIYEARVNAGTAEGVWSPPRSG</sequence>
<organism evidence="3 4">
    <name type="scientific">Glycomyces albidus</name>
    <dbReference type="NCBI Taxonomy" id="2656774"/>
    <lineage>
        <taxon>Bacteria</taxon>
        <taxon>Bacillati</taxon>
        <taxon>Actinomycetota</taxon>
        <taxon>Actinomycetes</taxon>
        <taxon>Glycomycetales</taxon>
        <taxon>Glycomycetaceae</taxon>
        <taxon>Glycomyces</taxon>
    </lineage>
</organism>
<dbReference type="AlphaFoldDB" id="A0A6L5G1R0"/>